<dbReference type="Gene3D" id="2.160.20.70">
    <property type="match status" value="1"/>
</dbReference>
<evidence type="ECO:0000259" key="3">
    <source>
        <dbReference type="PROSITE" id="PS51329"/>
    </source>
</evidence>
<dbReference type="Pfam" id="PF07986">
    <property type="entry name" value="TBCC"/>
    <property type="match status" value="1"/>
</dbReference>
<keyword evidence="2" id="KW-0143">Chaperone</keyword>
<feature type="domain" description="C-CAP/cofactor C-like" evidence="3">
    <location>
        <begin position="1"/>
        <end position="106"/>
    </location>
</feature>
<dbReference type="WBParaSite" id="ASIM_0000433301-mRNA-1">
    <property type="protein sequence ID" value="ASIM_0000433301-mRNA-1"/>
    <property type="gene ID" value="ASIM_0000433301"/>
</dbReference>
<accession>A0A0M3J9R4</accession>
<dbReference type="PANTHER" id="PTHR15139">
    <property type="entry name" value="TUBULIN FOLDING COFACTOR C"/>
    <property type="match status" value="1"/>
</dbReference>
<proteinExistence type="inferred from homology"/>
<dbReference type="InterPro" id="IPR017901">
    <property type="entry name" value="C-CAP_CF_C-like"/>
</dbReference>
<evidence type="ECO:0000256" key="2">
    <source>
        <dbReference type="ARBA" id="ARBA00023186"/>
    </source>
</evidence>
<comment type="similarity">
    <text evidence="1">Belongs to the TBCC family.</text>
</comment>
<dbReference type="SMART" id="SM00673">
    <property type="entry name" value="CARP"/>
    <property type="match status" value="2"/>
</dbReference>
<evidence type="ECO:0000313" key="4">
    <source>
        <dbReference type="WBParaSite" id="ASIM_0000433301-mRNA-1"/>
    </source>
</evidence>
<evidence type="ECO:0000256" key="1">
    <source>
        <dbReference type="ARBA" id="ARBA00008848"/>
    </source>
</evidence>
<organism evidence="4">
    <name type="scientific">Anisakis simplex</name>
    <name type="common">Herring worm</name>
    <dbReference type="NCBI Taxonomy" id="6269"/>
    <lineage>
        <taxon>Eukaryota</taxon>
        <taxon>Metazoa</taxon>
        <taxon>Ecdysozoa</taxon>
        <taxon>Nematoda</taxon>
        <taxon>Chromadorea</taxon>
        <taxon>Rhabditida</taxon>
        <taxon>Spirurina</taxon>
        <taxon>Ascaridomorpha</taxon>
        <taxon>Ascaridoidea</taxon>
        <taxon>Anisakidae</taxon>
        <taxon>Anisakis</taxon>
        <taxon>Anisakis simplex complex</taxon>
    </lineage>
</organism>
<name>A0A0M3J9R4_ANISI</name>
<dbReference type="InterPro" id="IPR012945">
    <property type="entry name" value="Tubulin-bd_cofactor_C_dom"/>
</dbReference>
<dbReference type="GO" id="GO:0005737">
    <property type="term" value="C:cytoplasm"/>
    <property type="evidence" value="ECO:0007669"/>
    <property type="project" value="TreeGrafter"/>
</dbReference>
<dbReference type="InterPro" id="IPR006599">
    <property type="entry name" value="CARP_motif"/>
</dbReference>
<reference evidence="4" key="1">
    <citation type="submission" date="2017-02" db="UniProtKB">
        <authorList>
            <consortium name="WormBaseParasite"/>
        </authorList>
    </citation>
    <scope>IDENTIFICATION</scope>
</reference>
<dbReference type="PANTHER" id="PTHR15139:SF0">
    <property type="entry name" value="TUBULIN-SPECIFIC CHAPERONE C"/>
    <property type="match status" value="1"/>
</dbReference>
<protein>
    <submittedName>
        <fullName evidence="4">Tubulin-specific chaperone C (inferred by orthology to a human protein)</fullName>
    </submittedName>
</protein>
<dbReference type="AlphaFoldDB" id="A0A0M3J9R4"/>
<dbReference type="InterPro" id="IPR027684">
    <property type="entry name" value="TBCC"/>
</dbReference>
<dbReference type="PROSITE" id="PS51329">
    <property type="entry name" value="C_CAP_COFACTOR_C"/>
    <property type="match status" value="1"/>
</dbReference>
<dbReference type="InterPro" id="IPR016098">
    <property type="entry name" value="CAP/MinC_C"/>
</dbReference>
<sequence length="136" mass="15603">LNNCHLSIGFQASTVHLKNIHNSCIVLAPVSSSILIRNCSSVTLVAAAHQIRVHDSRELKLHIAVRSAIVIEDCDEFQIAPYRVKDVQLDWIDTNNNWRRVQDFNWLSDEPNPHWCLMSESEWCTFDLRTCQACSQ</sequence>
<dbReference type="GO" id="GO:0007023">
    <property type="term" value="P:post-chaperonin tubulin folding pathway"/>
    <property type="evidence" value="ECO:0007669"/>
    <property type="project" value="InterPro"/>
</dbReference>
<dbReference type="GO" id="GO:0007021">
    <property type="term" value="P:tubulin complex assembly"/>
    <property type="evidence" value="ECO:0007669"/>
    <property type="project" value="TreeGrafter"/>
</dbReference>